<organism evidence="2 3">
    <name type="scientific">Stylosanthes scabra</name>
    <dbReference type="NCBI Taxonomy" id="79078"/>
    <lineage>
        <taxon>Eukaryota</taxon>
        <taxon>Viridiplantae</taxon>
        <taxon>Streptophyta</taxon>
        <taxon>Embryophyta</taxon>
        <taxon>Tracheophyta</taxon>
        <taxon>Spermatophyta</taxon>
        <taxon>Magnoliopsida</taxon>
        <taxon>eudicotyledons</taxon>
        <taxon>Gunneridae</taxon>
        <taxon>Pentapetalae</taxon>
        <taxon>rosids</taxon>
        <taxon>fabids</taxon>
        <taxon>Fabales</taxon>
        <taxon>Fabaceae</taxon>
        <taxon>Papilionoideae</taxon>
        <taxon>50 kb inversion clade</taxon>
        <taxon>dalbergioids sensu lato</taxon>
        <taxon>Dalbergieae</taxon>
        <taxon>Pterocarpus clade</taxon>
        <taxon>Stylosanthes</taxon>
    </lineage>
</organism>
<evidence type="ECO:0000313" key="3">
    <source>
        <dbReference type="Proteomes" id="UP001341840"/>
    </source>
</evidence>
<proteinExistence type="predicted"/>
<keyword evidence="3" id="KW-1185">Reference proteome</keyword>
<reference evidence="2 3" key="1">
    <citation type="journal article" date="2023" name="Plants (Basel)">
        <title>Bridging the Gap: Combining Genomics and Transcriptomics Approaches to Understand Stylosanthes scabra, an Orphan Legume from the Brazilian Caatinga.</title>
        <authorList>
            <person name="Ferreira-Neto J.R.C."/>
            <person name="da Silva M.D."/>
            <person name="Binneck E."/>
            <person name="de Melo N.F."/>
            <person name="da Silva R.H."/>
            <person name="de Melo A.L.T.M."/>
            <person name="Pandolfi V."/>
            <person name="Bustamante F.O."/>
            <person name="Brasileiro-Vidal A.C."/>
            <person name="Benko-Iseppon A.M."/>
        </authorList>
    </citation>
    <scope>NUCLEOTIDE SEQUENCE [LARGE SCALE GENOMIC DNA]</scope>
    <source>
        <tissue evidence="2">Leaves</tissue>
    </source>
</reference>
<comment type="caution">
    <text evidence="2">The sequence shown here is derived from an EMBL/GenBank/DDBJ whole genome shotgun (WGS) entry which is preliminary data.</text>
</comment>
<name>A0ABU6TAL3_9FABA</name>
<sequence>MRELIEVSSGSDDEPQQQLNDAPNEPQPEPIKILVPKTEDCLVSSPSSKLIMEVLISMGDDGVFDPQLKTQPDPSAPSFSLNLGFPTPPVTEAQPPATLDEEFPLTARTMAVINNMDELVSAPEPTTATPQPIQAIEDDSTIGWLLGQRCQRGETTMSLYSS</sequence>
<feature type="region of interest" description="Disordered" evidence="1">
    <location>
        <begin position="70"/>
        <end position="96"/>
    </location>
</feature>
<protein>
    <submittedName>
        <fullName evidence="2">Uncharacterized protein</fullName>
    </submittedName>
</protein>
<evidence type="ECO:0000313" key="2">
    <source>
        <dbReference type="EMBL" id="MED6145757.1"/>
    </source>
</evidence>
<feature type="compositionally biased region" description="Polar residues" evidence="1">
    <location>
        <begin position="70"/>
        <end position="81"/>
    </location>
</feature>
<dbReference type="EMBL" id="JASCZI010090732">
    <property type="protein sequence ID" value="MED6145757.1"/>
    <property type="molecule type" value="Genomic_DNA"/>
</dbReference>
<feature type="region of interest" description="Disordered" evidence="1">
    <location>
        <begin position="1"/>
        <end position="30"/>
    </location>
</feature>
<gene>
    <name evidence="2" type="ORF">PIB30_028210</name>
</gene>
<accession>A0ABU6TAL3</accession>
<evidence type="ECO:0000256" key="1">
    <source>
        <dbReference type="SAM" id="MobiDB-lite"/>
    </source>
</evidence>
<dbReference type="Proteomes" id="UP001341840">
    <property type="component" value="Unassembled WGS sequence"/>
</dbReference>